<dbReference type="AlphaFoldDB" id="A0A495PWQ9"/>
<comment type="caution">
    <text evidence="2">The sequence shown here is derived from an EMBL/GenBank/DDBJ whole genome shotgun (WGS) entry which is preliminary data.</text>
</comment>
<protein>
    <recommendedName>
        <fullName evidence="4">Nicotinate-nucleotide adenylyltransferase</fullName>
    </recommendedName>
</protein>
<dbReference type="Proteomes" id="UP000276282">
    <property type="component" value="Unassembled WGS sequence"/>
</dbReference>
<organism evidence="2 3">
    <name type="scientific">Gillisia mitskevichiae</name>
    <dbReference type="NCBI Taxonomy" id="270921"/>
    <lineage>
        <taxon>Bacteria</taxon>
        <taxon>Pseudomonadati</taxon>
        <taxon>Bacteroidota</taxon>
        <taxon>Flavobacteriia</taxon>
        <taxon>Flavobacteriales</taxon>
        <taxon>Flavobacteriaceae</taxon>
        <taxon>Gillisia</taxon>
    </lineage>
</organism>
<proteinExistence type="predicted"/>
<evidence type="ECO:0000313" key="3">
    <source>
        <dbReference type="Proteomes" id="UP000276282"/>
    </source>
</evidence>
<evidence type="ECO:0000256" key="1">
    <source>
        <dbReference type="SAM" id="SignalP"/>
    </source>
</evidence>
<gene>
    <name evidence="2" type="ORF">BC962_1438</name>
</gene>
<dbReference type="EMBL" id="RBLG01000002">
    <property type="protein sequence ID" value="RKS53189.1"/>
    <property type="molecule type" value="Genomic_DNA"/>
</dbReference>
<sequence length="184" mass="20897">MKKLILFLFVLCGFAAMQAQEVIELDEARLSFDPDAISVDSDLGIIKCLVKESYTGEFSENPIRFMQENFDFNEFLSAIVNRTEFDKYLVTFNSTKGFLEATYTNNGELVETKQLFKNIALPPSVRNELFLQNPGWSLASNKYLATGKSDRIDREVYKIKIQNGNKKRMVKIVPSTTIVGLVSN</sequence>
<accession>A0A495PWQ9</accession>
<reference evidence="2 3" key="1">
    <citation type="submission" date="2018-10" db="EMBL/GenBank/DDBJ databases">
        <title>Genomic Encyclopedia of Archaeal and Bacterial Type Strains, Phase II (KMG-II): from individual species to whole genera.</title>
        <authorList>
            <person name="Goeker M."/>
        </authorList>
    </citation>
    <scope>NUCLEOTIDE SEQUENCE [LARGE SCALE GENOMIC DNA]</scope>
    <source>
        <strain evidence="2 3">DSM 19839</strain>
    </source>
</reference>
<dbReference type="OrthoDB" id="1432234at2"/>
<evidence type="ECO:0008006" key="4">
    <source>
        <dbReference type="Google" id="ProtNLM"/>
    </source>
</evidence>
<feature type="chain" id="PRO_5019716382" description="Nicotinate-nucleotide adenylyltransferase" evidence="1">
    <location>
        <begin position="20"/>
        <end position="184"/>
    </location>
</feature>
<keyword evidence="1" id="KW-0732">Signal</keyword>
<evidence type="ECO:0000313" key="2">
    <source>
        <dbReference type="EMBL" id="RKS53189.1"/>
    </source>
</evidence>
<name>A0A495PWQ9_9FLAO</name>
<feature type="signal peptide" evidence="1">
    <location>
        <begin position="1"/>
        <end position="19"/>
    </location>
</feature>
<dbReference type="RefSeq" id="WP_121345266.1">
    <property type="nucleotide sequence ID" value="NZ_RBLG01000002.1"/>
</dbReference>
<keyword evidence="3" id="KW-1185">Reference proteome</keyword>